<dbReference type="AlphaFoldDB" id="A0A4V6WRH6"/>
<accession>A0A4V6WRH6</accession>
<evidence type="ECO:0000313" key="2">
    <source>
        <dbReference type="Proteomes" id="UP000309138"/>
    </source>
</evidence>
<gene>
    <name evidence="1" type="ORF">FBR43_01400</name>
</gene>
<keyword evidence="2" id="KW-1185">Reference proteome</keyword>
<proteinExistence type="predicted"/>
<comment type="caution">
    <text evidence="1">The sequence shown here is derived from an EMBL/GenBank/DDBJ whole genome shotgun (WGS) entry which is preliminary data.</text>
</comment>
<organism evidence="1 2">
    <name type="scientific">Sphingomonas baiyangensis</name>
    <dbReference type="NCBI Taxonomy" id="2572576"/>
    <lineage>
        <taxon>Bacteria</taxon>
        <taxon>Pseudomonadati</taxon>
        <taxon>Pseudomonadota</taxon>
        <taxon>Alphaproteobacteria</taxon>
        <taxon>Sphingomonadales</taxon>
        <taxon>Sphingomonadaceae</taxon>
        <taxon>Sphingomonas</taxon>
    </lineage>
</organism>
<dbReference type="Proteomes" id="UP000309138">
    <property type="component" value="Unassembled WGS sequence"/>
</dbReference>
<evidence type="ECO:0000313" key="1">
    <source>
        <dbReference type="EMBL" id="TKD53028.1"/>
    </source>
</evidence>
<dbReference type="EMBL" id="SWKR01000001">
    <property type="protein sequence ID" value="TKD53028.1"/>
    <property type="molecule type" value="Genomic_DNA"/>
</dbReference>
<sequence>MNKRPIDTDYCALRERQERAIAERCSDPTARSAHMRLAAEYRSRIDAATPMPSPALQQA</sequence>
<reference evidence="1 2" key="1">
    <citation type="submission" date="2019-04" db="EMBL/GenBank/DDBJ databases">
        <authorList>
            <person name="Yang Y."/>
            <person name="Wei D."/>
        </authorList>
    </citation>
    <scope>NUCLEOTIDE SEQUENCE [LARGE SCALE GENOMIC DNA]</scope>
    <source>
        <strain evidence="1 2">L-1-4w-11</strain>
    </source>
</reference>
<dbReference type="RefSeq" id="WP_136941447.1">
    <property type="nucleotide sequence ID" value="NZ_SWKR01000001.1"/>
</dbReference>
<name>A0A4V6WRH6_9SPHN</name>
<protein>
    <submittedName>
        <fullName evidence="1">Uncharacterized protein</fullName>
    </submittedName>
</protein>